<feature type="compositionally biased region" description="Basic and acidic residues" evidence="1">
    <location>
        <begin position="11"/>
        <end position="25"/>
    </location>
</feature>
<gene>
    <name evidence="2" type="ORF">N1851_002982</name>
</gene>
<feature type="region of interest" description="Disordered" evidence="1">
    <location>
        <begin position="172"/>
        <end position="213"/>
    </location>
</feature>
<dbReference type="Proteomes" id="UP001174136">
    <property type="component" value="Unassembled WGS sequence"/>
</dbReference>
<proteinExistence type="predicted"/>
<dbReference type="AlphaFoldDB" id="A0AA47NAY4"/>
<feature type="compositionally biased region" description="Basic and acidic residues" evidence="1">
    <location>
        <begin position="180"/>
        <end position="192"/>
    </location>
</feature>
<feature type="compositionally biased region" description="Basic and acidic residues" evidence="1">
    <location>
        <begin position="267"/>
        <end position="288"/>
    </location>
</feature>
<feature type="compositionally biased region" description="Polar residues" evidence="1">
    <location>
        <begin position="194"/>
        <end position="213"/>
    </location>
</feature>
<feature type="region of interest" description="Disordered" evidence="1">
    <location>
        <begin position="226"/>
        <end position="324"/>
    </location>
</feature>
<feature type="region of interest" description="Disordered" evidence="1">
    <location>
        <begin position="339"/>
        <end position="406"/>
    </location>
</feature>
<feature type="region of interest" description="Disordered" evidence="1">
    <location>
        <begin position="506"/>
        <end position="533"/>
    </location>
</feature>
<comment type="caution">
    <text evidence="2">The sequence shown here is derived from an EMBL/GenBank/DDBJ whole genome shotgun (WGS) entry which is preliminary data.</text>
</comment>
<name>A0AA47NAY4_MERPO</name>
<feature type="region of interest" description="Disordered" evidence="1">
    <location>
        <begin position="1"/>
        <end position="32"/>
    </location>
</feature>
<feature type="compositionally biased region" description="Low complexity" evidence="1">
    <location>
        <begin position="257"/>
        <end position="266"/>
    </location>
</feature>
<feature type="compositionally biased region" description="Polar residues" evidence="1">
    <location>
        <begin position="305"/>
        <end position="324"/>
    </location>
</feature>
<keyword evidence="3" id="KW-1185">Reference proteome</keyword>
<organism evidence="2 3">
    <name type="scientific">Merluccius polli</name>
    <name type="common">Benguela hake</name>
    <name type="synonym">Merluccius cadenati</name>
    <dbReference type="NCBI Taxonomy" id="89951"/>
    <lineage>
        <taxon>Eukaryota</taxon>
        <taxon>Metazoa</taxon>
        <taxon>Chordata</taxon>
        <taxon>Craniata</taxon>
        <taxon>Vertebrata</taxon>
        <taxon>Euteleostomi</taxon>
        <taxon>Actinopterygii</taxon>
        <taxon>Neopterygii</taxon>
        <taxon>Teleostei</taxon>
        <taxon>Neoteleostei</taxon>
        <taxon>Acanthomorphata</taxon>
        <taxon>Zeiogadaria</taxon>
        <taxon>Gadariae</taxon>
        <taxon>Gadiformes</taxon>
        <taxon>Gadoidei</taxon>
        <taxon>Merlucciidae</taxon>
        <taxon>Merluccius</taxon>
    </lineage>
</organism>
<dbReference type="EMBL" id="JAOPHQ010000363">
    <property type="protein sequence ID" value="KAK0154712.1"/>
    <property type="molecule type" value="Genomic_DNA"/>
</dbReference>
<feature type="compositionally biased region" description="Low complexity" evidence="1">
    <location>
        <begin position="369"/>
        <end position="385"/>
    </location>
</feature>
<evidence type="ECO:0000313" key="3">
    <source>
        <dbReference type="Proteomes" id="UP001174136"/>
    </source>
</evidence>
<evidence type="ECO:0000256" key="1">
    <source>
        <dbReference type="SAM" id="MobiDB-lite"/>
    </source>
</evidence>
<sequence>MLACGGASGLHDNEDKPPHGPDHHIPPPPPKRLAATGLVSIATLWSYRRMVSGPRSHHDNCYTKTKSRCFNAAALVPTPAAMALKSCLRRTQSLKSVASPCDDDEPARADAAAPREQKASVSRLVARYQNTVEVSAIVEVTQANYSQAKLKQVQQETTTKTAAASAKVVKTAEVSSQCESKAEETNETERSLPHTKTNLTRSRSMGSLQNRPSSIRALKDLFESKNDTPRAKMANATPVVNGPVGDGKTPQKKKAATDATDAPSAKADAKANDGDFKANAKEQERESKVGSPPKETNERERSLPHTKTNLTRSRSMGSLQNRPSSIGALKDLFESKNDTPRAKMAGATPVVNGPVGDGKTPQKKKKAATDATDAPSANADAKANDGNFKANAKEQEVVKKQGSKNRERRRTIGGIDLEKIGASQYEDKRTIADFRDFGLTGETLPISVKAISALYLSKTRAVEQTRNISQLAKDKSECAKRAKPIKSRWPKTFRKQKTIWFHHIRTASGQEGAEERSAGGRSRHPPCHCSLPK</sequence>
<reference evidence="2" key="1">
    <citation type="journal article" date="2023" name="Front. Mar. Sci.">
        <title>A new Merluccius polli reference genome to investigate the effects of global change in West African waters.</title>
        <authorList>
            <person name="Mateo J.L."/>
            <person name="Blanco-Fernandez C."/>
            <person name="Garcia-Vazquez E."/>
            <person name="Machado-Schiaffino G."/>
        </authorList>
    </citation>
    <scope>NUCLEOTIDE SEQUENCE</scope>
    <source>
        <strain evidence="2">C29</strain>
        <tissue evidence="2">Fin</tissue>
    </source>
</reference>
<evidence type="ECO:0000313" key="2">
    <source>
        <dbReference type="EMBL" id="KAK0154712.1"/>
    </source>
</evidence>
<accession>A0AA47NAY4</accession>
<protein>
    <submittedName>
        <fullName evidence="2">Uncharacterized protein</fullName>
    </submittedName>
</protein>